<evidence type="ECO:0000313" key="10">
    <source>
        <dbReference type="Proteomes" id="UP001293593"/>
    </source>
</evidence>
<keyword evidence="6" id="KW-0906">Nuclear pore complex</keyword>
<dbReference type="GO" id="GO:0005643">
    <property type="term" value="C:nuclear pore"/>
    <property type="evidence" value="ECO:0007669"/>
    <property type="project" value="UniProtKB-SubCell"/>
</dbReference>
<keyword evidence="10" id="KW-1185">Reference proteome</keyword>
<dbReference type="PANTHER" id="PTHR23198:SF26">
    <property type="entry name" value="NUCLEAR PORE COMPLEX PROTEIN NUP96"/>
    <property type="match status" value="1"/>
</dbReference>
<dbReference type="Pfam" id="PF12110">
    <property type="entry name" value="Nup96"/>
    <property type="match status" value="1"/>
</dbReference>
<dbReference type="InterPro" id="IPR021967">
    <property type="entry name" value="Nup98_C"/>
</dbReference>
<dbReference type="InterPro" id="IPR036903">
    <property type="entry name" value="Nup98_auto-Pept-S59_dom_sf"/>
</dbReference>
<keyword evidence="5" id="KW-0811">Translocation</keyword>
<dbReference type="Pfam" id="PF04096">
    <property type="entry name" value="Nucleoporin2"/>
    <property type="match status" value="1"/>
</dbReference>
<evidence type="ECO:0000256" key="3">
    <source>
        <dbReference type="ARBA" id="ARBA00022816"/>
    </source>
</evidence>
<gene>
    <name evidence="9" type="ORF">QN277_019307</name>
</gene>
<dbReference type="AlphaFoldDB" id="A0AAE1KIW7"/>
<evidence type="ECO:0000259" key="8">
    <source>
        <dbReference type="PROSITE" id="PS51434"/>
    </source>
</evidence>
<dbReference type="GO" id="GO:0051028">
    <property type="term" value="P:mRNA transport"/>
    <property type="evidence" value="ECO:0007669"/>
    <property type="project" value="UniProtKB-KW"/>
</dbReference>
<dbReference type="GO" id="GO:0017056">
    <property type="term" value="F:structural constituent of nuclear pore"/>
    <property type="evidence" value="ECO:0007669"/>
    <property type="project" value="InterPro"/>
</dbReference>
<dbReference type="Proteomes" id="UP001293593">
    <property type="component" value="Unassembled WGS sequence"/>
</dbReference>
<dbReference type="InterPro" id="IPR007230">
    <property type="entry name" value="Nup98_auto-Pept-S59_dom"/>
</dbReference>
<comment type="subcellular location">
    <subcellularLocation>
        <location evidence="1">Nucleus</location>
        <location evidence="1">Nuclear pore complex</location>
    </subcellularLocation>
</comment>
<evidence type="ECO:0000256" key="4">
    <source>
        <dbReference type="ARBA" id="ARBA00022927"/>
    </source>
</evidence>
<evidence type="ECO:0000256" key="2">
    <source>
        <dbReference type="ARBA" id="ARBA00022448"/>
    </source>
</evidence>
<comment type="caution">
    <text evidence="9">The sequence shown here is derived from an EMBL/GenBank/DDBJ whole genome shotgun (WGS) entry which is preliminary data.</text>
</comment>
<dbReference type="EMBL" id="JAWXYG010000004">
    <property type="protein sequence ID" value="KAK4276349.1"/>
    <property type="molecule type" value="Genomic_DNA"/>
</dbReference>
<sequence length="1032" mass="117241">MECNTGGLPDSCILYNFKKRRVSENFVISSSEIMRNVRSSLPILNSSDYYMKPSLEELVTQELQDPGYCSRVPDFTIGRFGFGSVRYLKNTDVRGLDLDGIVKIHKHEIIVYSDEIDKPAVGQGLNKEAEVILILDSRSLNSKECPGNDLVSKLKQSAERQGAQFISFDPVTGEWKFLVEHFSRFGFGEEDEEDVVMDDSAAVQDPDQMDDAEIYDVDEETPNFDEVELSHSLPAHLRLDPVKMREMRLLMFPDGDEADELSQESSLDKEHVRSLHNSAYPASHRSSPPVPRKTPLALLEYKHGSFDSSPPGAILMSQQNKGMPLRTIKAGFKLDMKHETPISGNYARNIVDAGLFMGRSFRVGWGPNGILVHTGAPVGSDKGHRVLSSVVNFEKVAFDKVVRDENDKVNEELVDCAFDAPLNFHKGINHAIKEVDVGTCKLRFQKLEANCTMLSEISHGYCDIIERQLAVPGLSSSARLVLTHQVMAWELIRVLFSDRQQKGQVESLGADNEEDMMQDVKEVSRDIEPEALPLMRRAEFSYWLQESVSYHVQNQISSLNESDYLQNIFVLLTGRQLDAAVQLAVSRGDVRLAVLLSQAGGLTLNRSDVARQLDLWRTNRLDFSFIEKSRLRLYELIAGNIHVALFDVNLDWRRFLGLLMWYQLPPDSSLPIVFETYKHHLDKGRAPYPLPLYIDEVPPNEAINWNSNNHFDLSFYLMLLHARQETDFTFLKSMFSTLSSTPDPLDYHMIWHQRAVLEAVGVISSNDLHILDMGLVSQLLCSGKCHWAIYVVLHMPHCEDYPYLHVNLIREILFQYCETWSSNASQRQFIENLGVPMEWLHEAMAIYYNYHGDLSKSLEHFLECANWQKAHTVFVTSVAHKLFLSAKHTEIWRIAISMEGHKSEIDNWEFGAGVYISFYLMRNSLQEDNSMTELDSLQSKNATCQDFISQLNESLAVWGSRLPVDARMVYSKMAEQISDLLLSTIGEGNTRDDQLSCFDTVSKAPIPEDLRSRHLQDAVSVFTCFLSEVATT</sequence>
<evidence type="ECO:0000256" key="1">
    <source>
        <dbReference type="ARBA" id="ARBA00004567"/>
    </source>
</evidence>
<evidence type="ECO:0000256" key="5">
    <source>
        <dbReference type="ARBA" id="ARBA00023010"/>
    </source>
</evidence>
<evidence type="ECO:0000256" key="7">
    <source>
        <dbReference type="ARBA" id="ARBA00023242"/>
    </source>
</evidence>
<dbReference type="FunFam" id="1.25.40.690:FF:000002">
    <property type="entry name" value="Nuclear pore complex protein NUP96"/>
    <property type="match status" value="1"/>
</dbReference>
<keyword evidence="2" id="KW-0813">Transport</keyword>
<reference evidence="9" key="1">
    <citation type="submission" date="2023-10" db="EMBL/GenBank/DDBJ databases">
        <title>Chromosome-level genome of the transformable northern wattle, Acacia crassicarpa.</title>
        <authorList>
            <person name="Massaro I."/>
            <person name="Sinha N.R."/>
            <person name="Poethig S."/>
            <person name="Leichty A.R."/>
        </authorList>
    </citation>
    <scope>NUCLEOTIDE SEQUENCE</scope>
    <source>
        <strain evidence="9">Acra3RX</strain>
        <tissue evidence="9">Leaf</tissue>
    </source>
</reference>
<dbReference type="PROSITE" id="PS51434">
    <property type="entry name" value="NUP_C"/>
    <property type="match status" value="1"/>
</dbReference>
<keyword evidence="3" id="KW-0509">mRNA transport</keyword>
<evidence type="ECO:0000256" key="6">
    <source>
        <dbReference type="ARBA" id="ARBA00023132"/>
    </source>
</evidence>
<keyword evidence="4" id="KW-0653">Protein transport</keyword>
<accession>A0AAE1KIW7</accession>
<evidence type="ECO:0000313" key="9">
    <source>
        <dbReference type="EMBL" id="KAK4276349.1"/>
    </source>
</evidence>
<dbReference type="PANTHER" id="PTHR23198">
    <property type="entry name" value="NUCLEOPORIN"/>
    <property type="match status" value="1"/>
</dbReference>
<feature type="domain" description="Peptidase S59" evidence="8">
    <location>
        <begin position="46"/>
        <end position="182"/>
    </location>
</feature>
<proteinExistence type="predicted"/>
<protein>
    <recommendedName>
        <fullName evidence="8">Peptidase S59 domain-containing protein</fullName>
    </recommendedName>
</protein>
<keyword evidence="7" id="KW-0539">Nucleus</keyword>
<dbReference type="InterPro" id="IPR037665">
    <property type="entry name" value="Nucleoporin_S59-like"/>
</dbReference>
<dbReference type="GO" id="GO:0015031">
    <property type="term" value="P:protein transport"/>
    <property type="evidence" value="ECO:0007669"/>
    <property type="project" value="UniProtKB-KW"/>
</dbReference>
<name>A0AAE1KIW7_9FABA</name>
<organism evidence="9 10">
    <name type="scientific">Acacia crassicarpa</name>
    <name type="common">northern wattle</name>
    <dbReference type="NCBI Taxonomy" id="499986"/>
    <lineage>
        <taxon>Eukaryota</taxon>
        <taxon>Viridiplantae</taxon>
        <taxon>Streptophyta</taxon>
        <taxon>Embryophyta</taxon>
        <taxon>Tracheophyta</taxon>
        <taxon>Spermatophyta</taxon>
        <taxon>Magnoliopsida</taxon>
        <taxon>eudicotyledons</taxon>
        <taxon>Gunneridae</taxon>
        <taxon>Pentapetalae</taxon>
        <taxon>rosids</taxon>
        <taxon>fabids</taxon>
        <taxon>Fabales</taxon>
        <taxon>Fabaceae</taxon>
        <taxon>Caesalpinioideae</taxon>
        <taxon>mimosoid clade</taxon>
        <taxon>Acacieae</taxon>
        <taxon>Acacia</taxon>
    </lineage>
</organism>
<dbReference type="Gene3D" id="3.30.1610.10">
    <property type="entry name" value="Peptidase S59, nucleoporin"/>
    <property type="match status" value="1"/>
</dbReference>
<dbReference type="Gene3D" id="1.25.40.690">
    <property type="match status" value="1"/>
</dbReference>
<dbReference type="SUPFAM" id="SSF82215">
    <property type="entry name" value="C-terminal autoproteolytic domain of nucleoporin nup98"/>
    <property type="match status" value="1"/>
</dbReference>